<proteinExistence type="inferred from homology"/>
<dbReference type="PANTHER" id="PTHR11616:SF321">
    <property type="entry name" value="SODIUM-DEPENDENT NUTRIENT AMINO ACID TRANSPORTER 1-RELATED"/>
    <property type="match status" value="1"/>
</dbReference>
<protein>
    <recommendedName>
        <fullName evidence="15">Transporter</fullName>
    </recommendedName>
</protein>
<feature type="transmembrane region" description="Helical" evidence="16">
    <location>
        <begin position="364"/>
        <end position="389"/>
    </location>
</feature>
<keyword evidence="4 15" id="KW-0812">Transmembrane</keyword>
<keyword evidence="18" id="KW-1185">Reference proteome</keyword>
<keyword evidence="3 15" id="KW-0813">Transport</keyword>
<evidence type="ECO:0000256" key="2">
    <source>
        <dbReference type="ARBA" id="ARBA00006459"/>
    </source>
</evidence>
<sequence>MIASEINGKPETERPQWGNGLEFLMSCVAMSVGLGNIWRFPFTAYENGGGAFLIPYIIILTVIGRPLYYMEMTLGQFSNRGNVRFFKSLSPYLKGVGYGQVVGSVCVATYYCCLMAITLFYLVHSFTGDLPWGTCQDEWTEELNAINKRCVDATAKGDDNTNDTRETISSSELFFTKEVLKEITDLSDGIGMPEWRLTLCLLVSWVITFLVSVRGVQSSGKASYFLALFPYVIMITLLIRAATLEGAAEGMYYFIKTDWAKLAEPDVWYAAVTQCFFSLNVGFGSIIMFSSYNAFDHNINRDALIVTTLDTFTSLLSGVTIFGILGNLAHNLGVTPDKVINSGGTGLAFISYPDAIAKMEAVPWLFAILFFFMLFVLGVGSLVALHGTANTVVQDIFPKLAGWKVSACTATAGFLIGLMYVTPGGQFMLNLVDYFGGTFIIFIFTVLEVTGVAWVYGLENFCLDLEFMLKRKVSPYWRITWGLITPFLLIIIFVYFCAKLERLKYAGHDYPDGILGFGWAVLGVSVGQFLLWIVWYVFRNRSYGFPEMINKTFTHENWGPTGQARLESWKKFKEDALQEKRKKGKSFFWHYFDILIGR</sequence>
<dbReference type="InterPro" id="IPR000175">
    <property type="entry name" value="Na/ntran_symport"/>
</dbReference>
<dbReference type="Pfam" id="PF00209">
    <property type="entry name" value="SNF"/>
    <property type="match status" value="1"/>
</dbReference>
<keyword evidence="5 15" id="KW-0769">Symport</keyword>
<feature type="transmembrane region" description="Helical" evidence="16">
    <location>
        <begin position="21"/>
        <end position="38"/>
    </location>
</feature>
<dbReference type="SUPFAM" id="SSF161070">
    <property type="entry name" value="SNF-like"/>
    <property type="match status" value="1"/>
</dbReference>
<evidence type="ECO:0000256" key="11">
    <source>
        <dbReference type="ARBA" id="ARBA00023180"/>
    </source>
</evidence>
<feature type="transmembrane region" description="Helical" evidence="16">
    <location>
        <begin position="434"/>
        <end position="456"/>
    </location>
</feature>
<evidence type="ECO:0000256" key="7">
    <source>
        <dbReference type="ARBA" id="ARBA00022989"/>
    </source>
</evidence>
<feature type="binding site" evidence="14">
    <location>
        <position position="36"/>
    </location>
    <ligand>
        <name>Na(+)</name>
        <dbReference type="ChEBI" id="CHEBI:29101"/>
        <label>1</label>
    </ligand>
</feature>
<evidence type="ECO:0000256" key="6">
    <source>
        <dbReference type="ARBA" id="ARBA00022970"/>
    </source>
</evidence>
<evidence type="ECO:0000256" key="8">
    <source>
        <dbReference type="ARBA" id="ARBA00023053"/>
    </source>
</evidence>
<dbReference type="GO" id="GO:0005283">
    <property type="term" value="F:amino acid:sodium symporter activity"/>
    <property type="evidence" value="ECO:0007669"/>
    <property type="project" value="TreeGrafter"/>
</dbReference>
<feature type="transmembrane region" description="Helical" evidence="16">
    <location>
        <begin position="516"/>
        <end position="538"/>
    </location>
</feature>
<comment type="caution">
    <text evidence="17">The sequence shown here is derived from an EMBL/GenBank/DDBJ whole genome shotgun (WGS) entry which is preliminary data.</text>
</comment>
<gene>
    <name evidence="17" type="ORF">GEV33_003000</name>
</gene>
<evidence type="ECO:0000313" key="18">
    <source>
        <dbReference type="Proteomes" id="UP000719412"/>
    </source>
</evidence>
<feature type="transmembrane region" description="Helical" evidence="16">
    <location>
        <begin position="303"/>
        <end position="325"/>
    </location>
</feature>
<comment type="function">
    <text evidence="13">Unusual broad substrate spectrum amino acid:sodium cotransporter that promotes absorption of the D isomers of essential amino acids. Neutral amino acids are the preferred substrates, especially methionine and phenylalanine.</text>
</comment>
<evidence type="ECO:0000256" key="16">
    <source>
        <dbReference type="SAM" id="Phobius"/>
    </source>
</evidence>
<feature type="transmembrane region" description="Helical" evidence="16">
    <location>
        <begin position="267"/>
        <end position="291"/>
    </location>
</feature>
<evidence type="ECO:0000256" key="3">
    <source>
        <dbReference type="ARBA" id="ARBA00022448"/>
    </source>
</evidence>
<dbReference type="PRINTS" id="PR00176">
    <property type="entry name" value="NANEUSMPORT"/>
</dbReference>
<dbReference type="CDD" id="cd10324">
    <property type="entry name" value="SLC6sbd"/>
    <property type="match status" value="1"/>
</dbReference>
<evidence type="ECO:0000256" key="15">
    <source>
        <dbReference type="RuleBase" id="RU003732"/>
    </source>
</evidence>
<feature type="transmembrane region" description="Helical" evidence="16">
    <location>
        <begin position="225"/>
        <end position="247"/>
    </location>
</feature>
<evidence type="ECO:0000313" key="17">
    <source>
        <dbReference type="EMBL" id="KAH0819792.1"/>
    </source>
</evidence>
<keyword evidence="10 16" id="KW-0472">Membrane</keyword>
<feature type="binding site" evidence="14">
    <location>
        <position position="32"/>
    </location>
    <ligand>
        <name>Na(+)</name>
        <dbReference type="ChEBI" id="CHEBI:29101"/>
        <label>1</label>
    </ligand>
</feature>
<evidence type="ECO:0000256" key="4">
    <source>
        <dbReference type="ARBA" id="ARBA00022692"/>
    </source>
</evidence>
<comment type="subcellular location">
    <subcellularLocation>
        <location evidence="1">Membrane</location>
        <topology evidence="1">Multi-pass membrane protein</topology>
    </subcellularLocation>
</comment>
<evidence type="ECO:0000256" key="9">
    <source>
        <dbReference type="ARBA" id="ARBA00023065"/>
    </source>
</evidence>
<dbReference type="GO" id="GO:0005886">
    <property type="term" value="C:plasma membrane"/>
    <property type="evidence" value="ECO:0007669"/>
    <property type="project" value="TreeGrafter"/>
</dbReference>
<evidence type="ECO:0000256" key="13">
    <source>
        <dbReference type="ARBA" id="ARBA00037785"/>
    </source>
</evidence>
<keyword evidence="11" id="KW-0325">Glycoprotein</keyword>
<name>A0A8J6HT00_TENMO</name>
<keyword evidence="14" id="KW-0479">Metal-binding</keyword>
<comment type="similarity">
    <text evidence="2 15">Belongs to the sodium:neurotransmitter symporter (SNF) (TC 2.A.22) family.</text>
</comment>
<evidence type="ECO:0000256" key="5">
    <source>
        <dbReference type="ARBA" id="ARBA00022847"/>
    </source>
</evidence>
<feature type="transmembrane region" description="Helical" evidence="16">
    <location>
        <begin position="101"/>
        <end position="123"/>
    </location>
</feature>
<dbReference type="Proteomes" id="UP000719412">
    <property type="component" value="Unassembled WGS sequence"/>
</dbReference>
<dbReference type="PROSITE" id="PS00754">
    <property type="entry name" value="NA_NEUROTRAN_SYMP_2"/>
    <property type="match status" value="1"/>
</dbReference>
<feature type="binding site" evidence="14">
    <location>
        <position position="377"/>
    </location>
    <ligand>
        <name>Na(+)</name>
        <dbReference type="ChEBI" id="CHEBI:29101"/>
        <label>1</label>
    </ligand>
</feature>
<keyword evidence="6" id="KW-0029">Amino-acid transport</keyword>
<reference evidence="17" key="2">
    <citation type="submission" date="2021-08" db="EMBL/GenBank/DDBJ databases">
        <authorList>
            <person name="Eriksson T."/>
        </authorList>
    </citation>
    <scope>NUCLEOTIDE SEQUENCE</scope>
    <source>
        <strain evidence="17">Stoneville</strain>
        <tissue evidence="17">Whole head</tissue>
    </source>
</reference>
<keyword evidence="12" id="KW-0739">Sodium transport</keyword>
<keyword evidence="8 14" id="KW-0915">Sodium</keyword>
<evidence type="ECO:0000256" key="12">
    <source>
        <dbReference type="ARBA" id="ARBA00023201"/>
    </source>
</evidence>
<dbReference type="PROSITE" id="PS50267">
    <property type="entry name" value="NA_NEUROTRAN_SYMP_3"/>
    <property type="match status" value="1"/>
</dbReference>
<dbReference type="PANTHER" id="PTHR11616">
    <property type="entry name" value="SODIUM/CHLORIDE DEPENDENT TRANSPORTER"/>
    <property type="match status" value="1"/>
</dbReference>
<dbReference type="GO" id="GO:0089718">
    <property type="term" value="P:amino acid import across plasma membrane"/>
    <property type="evidence" value="ECO:0007669"/>
    <property type="project" value="TreeGrafter"/>
</dbReference>
<dbReference type="GO" id="GO:0015179">
    <property type="term" value="F:L-amino acid transmembrane transporter activity"/>
    <property type="evidence" value="ECO:0007669"/>
    <property type="project" value="TreeGrafter"/>
</dbReference>
<feature type="binding site" evidence="14">
    <location>
        <position position="381"/>
    </location>
    <ligand>
        <name>Na(+)</name>
        <dbReference type="ChEBI" id="CHEBI:29101"/>
        <label>1</label>
    </ligand>
</feature>
<feature type="transmembrane region" description="Helical" evidence="16">
    <location>
        <begin position="476"/>
        <end position="496"/>
    </location>
</feature>
<organism evidence="17 18">
    <name type="scientific">Tenebrio molitor</name>
    <name type="common">Yellow mealworm beetle</name>
    <dbReference type="NCBI Taxonomy" id="7067"/>
    <lineage>
        <taxon>Eukaryota</taxon>
        <taxon>Metazoa</taxon>
        <taxon>Ecdysozoa</taxon>
        <taxon>Arthropoda</taxon>
        <taxon>Hexapoda</taxon>
        <taxon>Insecta</taxon>
        <taxon>Pterygota</taxon>
        <taxon>Neoptera</taxon>
        <taxon>Endopterygota</taxon>
        <taxon>Coleoptera</taxon>
        <taxon>Polyphaga</taxon>
        <taxon>Cucujiformia</taxon>
        <taxon>Tenebrionidae</taxon>
        <taxon>Tenebrio</taxon>
    </lineage>
</organism>
<dbReference type="EMBL" id="JABDTM020013694">
    <property type="protein sequence ID" value="KAH0819792.1"/>
    <property type="molecule type" value="Genomic_DNA"/>
</dbReference>
<reference evidence="17" key="1">
    <citation type="journal article" date="2020" name="J Insects Food Feed">
        <title>The yellow mealworm (Tenebrio molitor) genome: a resource for the emerging insects as food and feed industry.</title>
        <authorList>
            <person name="Eriksson T."/>
            <person name="Andere A."/>
            <person name="Kelstrup H."/>
            <person name="Emery V."/>
            <person name="Picard C."/>
        </authorList>
    </citation>
    <scope>NUCLEOTIDE SEQUENCE</scope>
    <source>
        <strain evidence="17">Stoneville</strain>
        <tissue evidence="17">Whole head</tissue>
    </source>
</reference>
<feature type="transmembrane region" description="Helical" evidence="16">
    <location>
        <begin position="401"/>
        <end position="422"/>
    </location>
</feature>
<evidence type="ECO:0000256" key="10">
    <source>
        <dbReference type="ARBA" id="ARBA00023136"/>
    </source>
</evidence>
<keyword evidence="7 16" id="KW-1133">Transmembrane helix</keyword>
<dbReference type="AlphaFoldDB" id="A0A8J6HT00"/>
<evidence type="ECO:0000256" key="1">
    <source>
        <dbReference type="ARBA" id="ARBA00004141"/>
    </source>
</evidence>
<dbReference type="InterPro" id="IPR037272">
    <property type="entry name" value="SNS_sf"/>
</dbReference>
<evidence type="ECO:0000256" key="14">
    <source>
        <dbReference type="PIRSR" id="PIRSR600175-1"/>
    </source>
</evidence>
<keyword evidence="9" id="KW-0406">Ion transport</keyword>
<feature type="binding site" evidence="14">
    <location>
        <position position="278"/>
    </location>
    <ligand>
        <name>Na(+)</name>
        <dbReference type="ChEBI" id="CHEBI:29101"/>
        <label>1</label>
    </ligand>
</feature>
<feature type="transmembrane region" description="Helical" evidence="16">
    <location>
        <begin position="50"/>
        <end position="70"/>
    </location>
</feature>
<accession>A0A8J6HT00</accession>
<feature type="transmembrane region" description="Helical" evidence="16">
    <location>
        <begin position="195"/>
        <end position="213"/>
    </location>
</feature>
<dbReference type="GO" id="GO:0046872">
    <property type="term" value="F:metal ion binding"/>
    <property type="evidence" value="ECO:0007669"/>
    <property type="project" value="UniProtKB-KW"/>
</dbReference>
<dbReference type="PROSITE" id="PS00610">
    <property type="entry name" value="NA_NEUROTRAN_SYMP_1"/>
    <property type="match status" value="1"/>
</dbReference>